<keyword evidence="1" id="KW-0418">Kinase</keyword>
<proteinExistence type="predicted"/>
<dbReference type="InterPro" id="IPR027417">
    <property type="entry name" value="P-loop_NTPase"/>
</dbReference>
<comment type="caution">
    <text evidence="1">The sequence shown here is derived from an EMBL/GenBank/DDBJ whole genome shotgun (WGS) entry which is preliminary data.</text>
</comment>
<evidence type="ECO:0000313" key="1">
    <source>
        <dbReference type="EMBL" id="ROR01626.1"/>
    </source>
</evidence>
<dbReference type="Gene3D" id="3.40.50.300">
    <property type="entry name" value="P-loop containing nucleotide triphosphate hydrolases"/>
    <property type="match status" value="1"/>
</dbReference>
<dbReference type="EMBL" id="RJVA01000010">
    <property type="protein sequence ID" value="ROR01626.1"/>
    <property type="molecule type" value="Genomic_DNA"/>
</dbReference>
<organism evidence="1 2">
    <name type="scientific">Desulfosoma caldarium</name>
    <dbReference type="NCBI Taxonomy" id="610254"/>
    <lineage>
        <taxon>Bacteria</taxon>
        <taxon>Pseudomonadati</taxon>
        <taxon>Thermodesulfobacteriota</taxon>
        <taxon>Syntrophobacteria</taxon>
        <taxon>Syntrophobacterales</taxon>
        <taxon>Syntrophobacteraceae</taxon>
        <taxon>Desulfosoma</taxon>
    </lineage>
</organism>
<keyword evidence="1" id="KW-0808">Transferase</keyword>
<dbReference type="Proteomes" id="UP000276223">
    <property type="component" value="Unassembled WGS sequence"/>
</dbReference>
<evidence type="ECO:0000313" key="2">
    <source>
        <dbReference type="Proteomes" id="UP000276223"/>
    </source>
</evidence>
<protein>
    <submittedName>
        <fullName evidence="1">Cytidylate kinase-like protein</fullName>
    </submittedName>
</protein>
<dbReference type="AlphaFoldDB" id="A0A3N1VFJ9"/>
<accession>A0A3N1VFJ9</accession>
<sequence>MAVITISKEYASQSEEFAKKLADRLGYSILDRQIVAEAAKKLRISPSEAQSFHKERESKLLRLIDRYTSSVVQKVVDRSYGRLDDKSYHDVTVKLVQKAAAEDNVIIFGWGAQCILADHPKAIHLRVVKTLEDRIRWLCDNMEMDERSARDLIEREERESAEYVEHYFNRAWDDAHLYHAVLNLSRIPLDDAVEWVAQWIENTTAS</sequence>
<reference evidence="1 2" key="1">
    <citation type="submission" date="2018-11" db="EMBL/GenBank/DDBJ databases">
        <title>Genomic Encyclopedia of Type Strains, Phase IV (KMG-IV): sequencing the most valuable type-strain genomes for metagenomic binning, comparative biology and taxonomic classification.</title>
        <authorList>
            <person name="Goeker M."/>
        </authorList>
    </citation>
    <scope>NUCLEOTIDE SEQUENCE [LARGE SCALE GENOMIC DNA]</scope>
    <source>
        <strain evidence="1 2">DSM 22027</strain>
    </source>
</reference>
<gene>
    <name evidence="1" type="ORF">EDC27_0805</name>
</gene>
<name>A0A3N1VFJ9_9BACT</name>
<dbReference type="RefSeq" id="WP_170161574.1">
    <property type="nucleotide sequence ID" value="NZ_RJVA01000010.1"/>
</dbReference>
<dbReference type="Pfam" id="PF13189">
    <property type="entry name" value="Cytidylate_kin2"/>
    <property type="match status" value="1"/>
</dbReference>
<keyword evidence="2" id="KW-1185">Reference proteome</keyword>
<dbReference type="GO" id="GO:0016301">
    <property type="term" value="F:kinase activity"/>
    <property type="evidence" value="ECO:0007669"/>
    <property type="project" value="UniProtKB-KW"/>
</dbReference>